<evidence type="ECO:0000256" key="1">
    <source>
        <dbReference type="ARBA" id="ARBA00006226"/>
    </source>
</evidence>
<dbReference type="RefSeq" id="WP_211910018.1">
    <property type="nucleotide sequence ID" value="NZ_CP036498.1"/>
</dbReference>
<protein>
    <submittedName>
        <fullName evidence="3">Type II toxin-antitoxin system RelE/ParE family toxin</fullName>
    </submittedName>
</protein>
<comment type="similarity">
    <text evidence="1">Belongs to the RelE toxin family.</text>
</comment>
<name>A0ABX8ADL7_9BRAD</name>
<dbReference type="Proteomes" id="UP000682843">
    <property type="component" value="Chromosome"/>
</dbReference>
<dbReference type="EMBL" id="CP036498">
    <property type="protein sequence ID" value="QUS41377.1"/>
    <property type="molecule type" value="Genomic_DNA"/>
</dbReference>
<dbReference type="InterPro" id="IPR035093">
    <property type="entry name" value="RelE/ParE_toxin_dom_sf"/>
</dbReference>
<dbReference type="InterPro" id="IPR007712">
    <property type="entry name" value="RelE/ParE_toxin"/>
</dbReference>
<keyword evidence="2" id="KW-1277">Toxin-antitoxin system</keyword>
<proteinExistence type="inferred from homology"/>
<gene>
    <name evidence="3" type="ORF">RPMA_22925</name>
</gene>
<evidence type="ECO:0000313" key="3">
    <source>
        <dbReference type="EMBL" id="QUS41377.1"/>
    </source>
</evidence>
<reference evidence="3 4" key="1">
    <citation type="submission" date="2019-02" db="EMBL/GenBank/DDBJ databases">
        <title>Emended description of the genus Rhodopseudomonas and description of Rhodopseudomonas albus sp. nov., a non-phototrophic, heavy-metal-tolerant bacterium isolated from garden soil.</title>
        <authorList>
            <person name="Bao Z."/>
            <person name="Cao W.W."/>
            <person name="Sato Y."/>
            <person name="Nishizawa T."/>
            <person name="Zhao J."/>
            <person name="Guo Y."/>
            <person name="Ohta H."/>
        </authorList>
    </citation>
    <scope>NUCLEOTIDE SEQUENCE [LARGE SCALE GENOMIC DNA]</scope>
    <source>
        <strain evidence="3 4">SK50-23</strain>
    </source>
</reference>
<dbReference type="Gene3D" id="3.30.2310.20">
    <property type="entry name" value="RelE-like"/>
    <property type="match status" value="1"/>
</dbReference>
<evidence type="ECO:0000313" key="4">
    <source>
        <dbReference type="Proteomes" id="UP000682843"/>
    </source>
</evidence>
<keyword evidence="4" id="KW-1185">Reference proteome</keyword>
<accession>A0ABX8ADL7</accession>
<organism evidence="3 4">
    <name type="scientific">Tardiphaga alba</name>
    <dbReference type="NCBI Taxonomy" id="340268"/>
    <lineage>
        <taxon>Bacteria</taxon>
        <taxon>Pseudomonadati</taxon>
        <taxon>Pseudomonadota</taxon>
        <taxon>Alphaproteobacteria</taxon>
        <taxon>Hyphomicrobiales</taxon>
        <taxon>Nitrobacteraceae</taxon>
        <taxon>Tardiphaga</taxon>
    </lineage>
</organism>
<dbReference type="Pfam" id="PF05016">
    <property type="entry name" value="ParE_toxin"/>
    <property type="match status" value="1"/>
</dbReference>
<dbReference type="PANTHER" id="PTHR33755:SF6">
    <property type="entry name" value="PLASMID STABILIZATION SYSTEM PROTEIN"/>
    <property type="match status" value="1"/>
</dbReference>
<dbReference type="InterPro" id="IPR051803">
    <property type="entry name" value="TA_system_RelE-like_toxin"/>
</dbReference>
<sequence>MQLRTSRYVRGDLDTIWISIARHNVLAADAWLDKIEARFAQLAEFPYSGPAHPEIVSDVRALVVERWVIIYRVTADCVQIVRIVDGARDLADLDLPNE</sequence>
<dbReference type="PANTHER" id="PTHR33755">
    <property type="entry name" value="TOXIN PARE1-RELATED"/>
    <property type="match status" value="1"/>
</dbReference>
<evidence type="ECO:0000256" key="2">
    <source>
        <dbReference type="ARBA" id="ARBA00022649"/>
    </source>
</evidence>